<evidence type="ECO:0000259" key="1">
    <source>
        <dbReference type="Pfam" id="PF08445"/>
    </source>
</evidence>
<feature type="domain" description="DUF5645" evidence="2">
    <location>
        <begin position="3"/>
        <end position="121"/>
    </location>
</feature>
<dbReference type="AlphaFoldDB" id="A0A182R1M4"/>
<dbReference type="InterPro" id="IPR053225">
    <property type="entry name" value="Acyl-CoA_N-acyltransferase"/>
</dbReference>
<feature type="domain" description="GCN5-related N-acetyltransferase Rv2170-like" evidence="1">
    <location>
        <begin position="224"/>
        <end position="277"/>
    </location>
</feature>
<dbReference type="EnsemblMetazoa" id="AFUN000062-RA">
    <property type="protein sequence ID" value="AFUN000062-PA"/>
    <property type="gene ID" value="AFUN000062"/>
</dbReference>
<accession>A0A182R1M4</accession>
<dbReference type="Pfam" id="PF08445">
    <property type="entry name" value="FR47"/>
    <property type="match status" value="1"/>
</dbReference>
<evidence type="ECO:0000313" key="3">
    <source>
        <dbReference type="EnsemblMetazoa" id="AFUN000062-PA"/>
    </source>
</evidence>
<name>A0A182R1M4_ANOFN</name>
<dbReference type="PANTHER" id="PTHR20958">
    <property type="entry name" value="GLYCINE N-ACYLTRANSFERASE-LIKE PROTEIN"/>
    <property type="match status" value="1"/>
</dbReference>
<evidence type="ECO:0000259" key="2">
    <source>
        <dbReference type="Pfam" id="PF18713"/>
    </source>
</evidence>
<dbReference type="STRING" id="62324.A0A182R1M4"/>
<dbReference type="Pfam" id="PF18713">
    <property type="entry name" value="DUF5645"/>
    <property type="match status" value="1"/>
</dbReference>
<dbReference type="InterPro" id="IPR013653">
    <property type="entry name" value="GCN5-like_dom"/>
</dbReference>
<dbReference type="PANTHER" id="PTHR20958:SF6">
    <property type="entry name" value="GLYCINE N-ACYLTRANSFERASE-LIKE PROTEIN"/>
    <property type="match status" value="1"/>
</dbReference>
<protein>
    <recommendedName>
        <fullName evidence="4">N-acetyltransferase domain-containing protein</fullName>
    </recommendedName>
</protein>
<dbReference type="Gene3D" id="3.40.630.30">
    <property type="match status" value="2"/>
</dbReference>
<dbReference type="InterPro" id="IPR041506">
    <property type="entry name" value="DUF5645"/>
</dbReference>
<evidence type="ECO:0008006" key="4">
    <source>
        <dbReference type="Google" id="ProtNLM"/>
    </source>
</evidence>
<dbReference type="GO" id="GO:0016747">
    <property type="term" value="F:acyltransferase activity, transferring groups other than amino-acyl groups"/>
    <property type="evidence" value="ECO:0007669"/>
    <property type="project" value="InterPro"/>
</dbReference>
<reference evidence="3" key="1">
    <citation type="submission" date="2020-05" db="UniProtKB">
        <authorList>
            <consortium name="EnsemblMetazoa"/>
        </authorList>
    </citation>
    <scope>IDENTIFICATION</scope>
    <source>
        <strain evidence="3">FUMOZ</strain>
    </source>
</reference>
<organism evidence="3">
    <name type="scientific">Anopheles funestus</name>
    <name type="common">African malaria mosquito</name>
    <dbReference type="NCBI Taxonomy" id="62324"/>
    <lineage>
        <taxon>Eukaryota</taxon>
        <taxon>Metazoa</taxon>
        <taxon>Ecdysozoa</taxon>
        <taxon>Arthropoda</taxon>
        <taxon>Hexapoda</taxon>
        <taxon>Insecta</taxon>
        <taxon>Pterygota</taxon>
        <taxon>Neoptera</taxon>
        <taxon>Endopterygota</taxon>
        <taxon>Diptera</taxon>
        <taxon>Nematocera</taxon>
        <taxon>Culicoidea</taxon>
        <taxon>Culicidae</taxon>
        <taxon>Anophelinae</taxon>
        <taxon>Anopheles</taxon>
    </lineage>
</organism>
<sequence length="281" mass="32192">MEPLRPASEEEIRQLIEIYEASLPESVQFMLILQNILRLNTTICGSDLEVASHRLRKTIYVPNIQNFNRFATFVAISCEDDLYIMAHSLQNPPLDLCDAIQNTHLVKWHLKPAFVIGGEKLIHDKIHQKAKELNLTIDTSDYVNYWIPRENAANLKFVVPSEVQLKPLEKEHGKLLNEWWPYRYKMSLWYIESAIKHNGGLGLFDKSSGELVSCVFKNDLDGIAHNSGYGSILAKAMARLIAVDHQQHVQTFISANNVKSIRLFEKLGFAAVNEIHWLIMQ</sequence>
<dbReference type="InterPro" id="IPR016181">
    <property type="entry name" value="Acyl_CoA_acyltransferase"/>
</dbReference>
<proteinExistence type="predicted"/>
<dbReference type="VEuPathDB" id="VectorBase:AFUN000062"/>
<dbReference type="SUPFAM" id="SSF55729">
    <property type="entry name" value="Acyl-CoA N-acyltransferases (Nat)"/>
    <property type="match status" value="1"/>
</dbReference>
<dbReference type="VEuPathDB" id="VectorBase:AFUN2_009803"/>